<dbReference type="GO" id="GO:0005789">
    <property type="term" value="C:endoplasmic reticulum membrane"/>
    <property type="evidence" value="ECO:0007669"/>
    <property type="project" value="TreeGrafter"/>
</dbReference>
<proteinExistence type="inferred from homology"/>
<evidence type="ECO:0000256" key="11">
    <source>
        <dbReference type="ARBA" id="ARBA00022989"/>
    </source>
</evidence>
<evidence type="ECO:0000256" key="4">
    <source>
        <dbReference type="ARBA" id="ARBA00005189"/>
    </source>
</evidence>
<dbReference type="GeneID" id="17088776"/>
<organism evidence="18 19">
    <name type="scientific">Galdieria sulphuraria</name>
    <name type="common">Red alga</name>
    <dbReference type="NCBI Taxonomy" id="130081"/>
    <lineage>
        <taxon>Eukaryota</taxon>
        <taxon>Rhodophyta</taxon>
        <taxon>Bangiophyceae</taxon>
        <taxon>Galdieriales</taxon>
        <taxon>Galdieriaceae</taxon>
        <taxon>Galdieria</taxon>
    </lineage>
</organism>
<evidence type="ECO:0000256" key="9">
    <source>
        <dbReference type="ARBA" id="ARBA00022692"/>
    </source>
</evidence>
<keyword evidence="7" id="KW-0444">Lipid biosynthesis</keyword>
<feature type="transmembrane region" description="Helical" evidence="17">
    <location>
        <begin position="271"/>
        <end position="291"/>
    </location>
</feature>
<feature type="transmembrane region" description="Helical" evidence="17">
    <location>
        <begin position="128"/>
        <end position="147"/>
    </location>
</feature>
<dbReference type="PANTHER" id="PTHR13773:SF8">
    <property type="entry name" value="PHOSPHATIDATE CYTIDYLYLTRANSFERASE, PHOTORECEPTOR-SPECIFIC"/>
    <property type="match status" value="1"/>
</dbReference>
<comment type="similarity">
    <text evidence="5 16">Belongs to the CDS family.</text>
</comment>
<keyword evidence="10 16" id="KW-0548">Nucleotidyltransferase</keyword>
<keyword evidence="11 17" id="KW-1133">Transmembrane helix</keyword>
<comment type="pathway">
    <text evidence="4">Lipid metabolism.</text>
</comment>
<dbReference type="RefSeq" id="XP_005706536.1">
    <property type="nucleotide sequence ID" value="XM_005706479.1"/>
</dbReference>
<comment type="subcellular location">
    <subcellularLocation>
        <location evidence="2">Membrane</location>
        <topology evidence="2">Multi-pass membrane protein</topology>
    </subcellularLocation>
</comment>
<evidence type="ECO:0000313" key="18">
    <source>
        <dbReference type="EMBL" id="EME30016.1"/>
    </source>
</evidence>
<keyword evidence="13 17" id="KW-0472">Membrane</keyword>
<keyword evidence="9 16" id="KW-0812">Transmembrane</keyword>
<dbReference type="PIRSF" id="PIRSF018269">
    <property type="entry name" value="PC_trans_euk"/>
    <property type="match status" value="1"/>
</dbReference>
<dbReference type="InterPro" id="IPR016720">
    <property type="entry name" value="PC_Trfase_euk"/>
</dbReference>
<evidence type="ECO:0000256" key="2">
    <source>
        <dbReference type="ARBA" id="ARBA00004141"/>
    </source>
</evidence>
<feature type="transmembrane region" description="Helical" evidence="17">
    <location>
        <begin position="230"/>
        <end position="251"/>
    </location>
</feature>
<evidence type="ECO:0000256" key="7">
    <source>
        <dbReference type="ARBA" id="ARBA00022516"/>
    </source>
</evidence>
<evidence type="ECO:0000256" key="8">
    <source>
        <dbReference type="ARBA" id="ARBA00022679"/>
    </source>
</evidence>
<sequence>MCILQRGIPFFYLILDSILFYYFHLLIRIGKLVSLFPKRNQQIIETAMGVALQTKENKSASLDAFPKPLRGKWRSFIVRLWTTVAMLSAFFGVISAGHLWVSILIISLETAIFKEVVQLGQVSSKKELPFFRTLSWCFFFTALYFVYGKAVLANFEDRKLWFMKSYPLRFFFIHHTFVCFSLYCALFVAFVLSLQPSQYAYQFGVFARVHVAILIVVLQAHFMVLNTRQGMIWFLLPVSLVIVNDIFAYLIGFFFGRTKLTSLSPKKTWEGYIGGGIATILFGYCFARILGRYPLMFCPKLDFMDCGFFCHASCKPSPTFISFRKELPQFIRKFLIRLGTQSYSSGYLRKVLDAICSVTGLCIWSKDESFDPFLDLLPMQIHSISLSLFASIIAPFGGFFASGLKRAFKVKDFANLIPGHGGVTDRMDCQLLMGLFTYVYLINFVLRNTPDVGNLMSLVLELSTSEQLELLQELYQLLREKSIPQHVLQNMMNEQVVST</sequence>
<dbReference type="OrthoDB" id="10260889at2759"/>
<dbReference type="Proteomes" id="UP000030680">
    <property type="component" value="Unassembled WGS sequence"/>
</dbReference>
<dbReference type="GO" id="GO:0016024">
    <property type="term" value="P:CDP-diacylglycerol biosynthetic process"/>
    <property type="evidence" value="ECO:0007669"/>
    <property type="project" value="UniProtKB-UniPathway"/>
</dbReference>
<feature type="transmembrane region" description="Helical" evidence="17">
    <location>
        <begin position="80"/>
        <end position="108"/>
    </location>
</feature>
<gene>
    <name evidence="18" type="ORF">Gasu_26040</name>
</gene>
<dbReference type="AlphaFoldDB" id="M2W2U2"/>
<keyword evidence="12" id="KW-0443">Lipid metabolism</keyword>
<evidence type="ECO:0000256" key="6">
    <source>
        <dbReference type="ARBA" id="ARBA00012487"/>
    </source>
</evidence>
<dbReference type="GO" id="GO:0004605">
    <property type="term" value="F:phosphatidate cytidylyltransferase activity"/>
    <property type="evidence" value="ECO:0007669"/>
    <property type="project" value="UniProtKB-EC"/>
</dbReference>
<evidence type="ECO:0000313" key="19">
    <source>
        <dbReference type="Proteomes" id="UP000030680"/>
    </source>
</evidence>
<dbReference type="Pfam" id="PF01148">
    <property type="entry name" value="CTP_transf_1"/>
    <property type="match status" value="1"/>
</dbReference>
<keyword evidence="8 16" id="KW-0808">Transferase</keyword>
<keyword evidence="19" id="KW-1185">Reference proteome</keyword>
<dbReference type="PROSITE" id="PS01315">
    <property type="entry name" value="CDS"/>
    <property type="match status" value="1"/>
</dbReference>
<reference evidence="19" key="1">
    <citation type="journal article" date="2013" name="Science">
        <title>Gene transfer from bacteria and archaea facilitated evolution of an extremophilic eukaryote.</title>
        <authorList>
            <person name="Schonknecht G."/>
            <person name="Chen W.H."/>
            <person name="Ternes C.M."/>
            <person name="Barbier G.G."/>
            <person name="Shrestha R.P."/>
            <person name="Stanke M."/>
            <person name="Brautigam A."/>
            <person name="Baker B.J."/>
            <person name="Banfield J.F."/>
            <person name="Garavito R.M."/>
            <person name="Carr K."/>
            <person name="Wilkerson C."/>
            <person name="Rensing S.A."/>
            <person name="Gagneul D."/>
            <person name="Dickenson N.E."/>
            <person name="Oesterhelt C."/>
            <person name="Lercher M.J."/>
            <person name="Weber A.P."/>
        </authorList>
    </citation>
    <scope>NUCLEOTIDE SEQUENCE [LARGE SCALE GENOMIC DNA]</scope>
    <source>
        <strain evidence="19">074W</strain>
    </source>
</reference>
<accession>M2W2U2</accession>
<evidence type="ECO:0000256" key="5">
    <source>
        <dbReference type="ARBA" id="ARBA00010185"/>
    </source>
</evidence>
<dbReference type="UniPathway" id="UPA00557">
    <property type="reaction ID" value="UER00614"/>
</dbReference>
<comment type="catalytic activity">
    <reaction evidence="1 16">
        <text>a 1,2-diacyl-sn-glycero-3-phosphate + CTP + H(+) = a CDP-1,2-diacyl-sn-glycerol + diphosphate</text>
        <dbReference type="Rhea" id="RHEA:16229"/>
        <dbReference type="ChEBI" id="CHEBI:15378"/>
        <dbReference type="ChEBI" id="CHEBI:33019"/>
        <dbReference type="ChEBI" id="CHEBI:37563"/>
        <dbReference type="ChEBI" id="CHEBI:58332"/>
        <dbReference type="ChEBI" id="CHEBI:58608"/>
        <dbReference type="EC" id="2.7.7.41"/>
    </reaction>
</comment>
<dbReference type="PANTHER" id="PTHR13773">
    <property type="entry name" value="PHOSPHATIDATE CYTIDYLYLTRANSFERASE"/>
    <property type="match status" value="1"/>
</dbReference>
<feature type="transmembrane region" description="Helical" evidence="17">
    <location>
        <begin position="199"/>
        <end position="218"/>
    </location>
</feature>
<evidence type="ECO:0000256" key="12">
    <source>
        <dbReference type="ARBA" id="ARBA00023098"/>
    </source>
</evidence>
<evidence type="ECO:0000256" key="10">
    <source>
        <dbReference type="ARBA" id="ARBA00022695"/>
    </source>
</evidence>
<dbReference type="KEGG" id="gsl:Gasu_26040"/>
<dbReference type="InterPro" id="IPR000374">
    <property type="entry name" value="PC_trans"/>
</dbReference>
<protein>
    <recommendedName>
        <fullName evidence="6 16">Phosphatidate cytidylyltransferase</fullName>
        <ecNumber evidence="6 16">2.7.7.41</ecNumber>
    </recommendedName>
</protein>
<dbReference type="EC" id="2.7.7.41" evidence="6 16"/>
<dbReference type="EMBL" id="KB454503">
    <property type="protein sequence ID" value="EME30016.1"/>
    <property type="molecule type" value="Genomic_DNA"/>
</dbReference>
<evidence type="ECO:0000256" key="17">
    <source>
        <dbReference type="SAM" id="Phobius"/>
    </source>
</evidence>
<keyword evidence="14" id="KW-0594">Phospholipid biosynthesis</keyword>
<dbReference type="OMA" id="FVIESTM"/>
<keyword evidence="15" id="KW-1208">Phospholipid metabolism</keyword>
<name>M2W2U2_GALSU</name>
<evidence type="ECO:0000256" key="15">
    <source>
        <dbReference type="ARBA" id="ARBA00023264"/>
    </source>
</evidence>
<comment type="pathway">
    <text evidence="3 16">Phospholipid metabolism; CDP-diacylglycerol biosynthesis; CDP-diacylglycerol from sn-glycerol 3-phosphate: step 3/3.</text>
</comment>
<feature type="transmembrane region" description="Helical" evidence="17">
    <location>
        <begin position="168"/>
        <end position="193"/>
    </location>
</feature>
<dbReference type="Gramene" id="EME30016">
    <property type="protein sequence ID" value="EME30016"/>
    <property type="gene ID" value="Gasu_26040"/>
</dbReference>
<feature type="transmembrane region" description="Helical" evidence="17">
    <location>
        <begin position="386"/>
        <end position="408"/>
    </location>
</feature>
<dbReference type="eggNOG" id="KOG1440">
    <property type="taxonomic scope" value="Eukaryota"/>
</dbReference>
<evidence type="ECO:0000256" key="3">
    <source>
        <dbReference type="ARBA" id="ARBA00005119"/>
    </source>
</evidence>
<evidence type="ECO:0000256" key="13">
    <source>
        <dbReference type="ARBA" id="ARBA00023136"/>
    </source>
</evidence>
<evidence type="ECO:0000256" key="1">
    <source>
        <dbReference type="ARBA" id="ARBA00001698"/>
    </source>
</evidence>
<evidence type="ECO:0000256" key="14">
    <source>
        <dbReference type="ARBA" id="ARBA00023209"/>
    </source>
</evidence>
<evidence type="ECO:0000256" key="16">
    <source>
        <dbReference type="RuleBase" id="RU003938"/>
    </source>
</evidence>
<dbReference type="STRING" id="130081.M2W2U2"/>
<feature type="transmembrane region" description="Helical" evidence="17">
    <location>
        <begin position="6"/>
        <end position="27"/>
    </location>
</feature>